<dbReference type="PRINTS" id="PR00420">
    <property type="entry name" value="RNGMNOXGNASE"/>
</dbReference>
<sequence>MASSTATTGRALVVGLGISGIATAIRLRQAGWEPVIVERAPTRRSGGYFIALFGTGQAAARRLGFLDRIPDRYPPNGVTYVVDRSGVRKPGLGFRDAPGTPRMLLRSDVERAAFATLPDDVEIRYATTPTRIEQDESGVEVTLEHDGTTVTERFDLVVGADGLRSTVRRLVFGPHEEHLHRLGYMIAAFLLPGPIGGLAPHEGASLLEPGRALWIFPFEDHPPGALFSYRTDDVDAQFTGRPADRVRAAYGPQAPGRLLGEALDALDATDDFLFDSVEQTRIDTWSRGRVVLVGDSAWCVGLYSGMGVSAGLAGADLLGTMLERHPGDIPAALRAWEDRLRPYIDAYQESGADRRNFVTPRSRLQVALRPMMARSARLPLIGRAAQLIEAGRKANRARQVDIAYVP</sequence>
<dbReference type="InterPro" id="IPR002938">
    <property type="entry name" value="FAD-bd"/>
</dbReference>
<evidence type="ECO:0000313" key="3">
    <source>
        <dbReference type="Proteomes" id="UP000217103"/>
    </source>
</evidence>
<feature type="domain" description="FAD-binding" evidence="1">
    <location>
        <begin position="11"/>
        <end position="322"/>
    </location>
</feature>
<dbReference type="RefSeq" id="WP_093258255.1">
    <property type="nucleotide sequence ID" value="NZ_FNKK01000002.1"/>
</dbReference>
<dbReference type="Proteomes" id="UP000217103">
    <property type="component" value="Unassembled WGS sequence"/>
</dbReference>
<protein>
    <submittedName>
        <fullName evidence="2">2-polyprenyl-6-methoxyphenol hydroxylase</fullName>
    </submittedName>
</protein>
<proteinExistence type="predicted"/>
<dbReference type="GO" id="GO:0071949">
    <property type="term" value="F:FAD binding"/>
    <property type="evidence" value="ECO:0007669"/>
    <property type="project" value="InterPro"/>
</dbReference>
<dbReference type="EMBL" id="FNKK01000002">
    <property type="protein sequence ID" value="SDQ60500.1"/>
    <property type="molecule type" value="Genomic_DNA"/>
</dbReference>
<dbReference type="Gene3D" id="3.30.9.10">
    <property type="entry name" value="D-Amino Acid Oxidase, subunit A, domain 2"/>
    <property type="match status" value="1"/>
</dbReference>
<dbReference type="InterPro" id="IPR036188">
    <property type="entry name" value="FAD/NAD-bd_sf"/>
</dbReference>
<name>A0A1H1C8U9_9ACTN</name>
<organism evidence="2 3">
    <name type="scientific">Thermostaphylospora chromogena</name>
    <dbReference type="NCBI Taxonomy" id="35622"/>
    <lineage>
        <taxon>Bacteria</taxon>
        <taxon>Bacillati</taxon>
        <taxon>Actinomycetota</taxon>
        <taxon>Actinomycetes</taxon>
        <taxon>Streptosporangiales</taxon>
        <taxon>Thermomonosporaceae</taxon>
        <taxon>Thermostaphylospora</taxon>
    </lineage>
</organism>
<dbReference type="OrthoDB" id="3356051at2"/>
<gene>
    <name evidence="2" type="ORF">SAMN04489764_1352</name>
</gene>
<dbReference type="PANTHER" id="PTHR46865:SF8">
    <property type="entry name" value="POSSIBLE OXIDOREDUCTASE"/>
    <property type="match status" value="1"/>
</dbReference>
<dbReference type="Gene3D" id="3.50.50.60">
    <property type="entry name" value="FAD/NAD(P)-binding domain"/>
    <property type="match status" value="1"/>
</dbReference>
<dbReference type="PANTHER" id="PTHR46865">
    <property type="entry name" value="OXIDOREDUCTASE-RELATED"/>
    <property type="match status" value="1"/>
</dbReference>
<dbReference type="STRING" id="35622.SAMN04489764_1352"/>
<reference evidence="2 3" key="1">
    <citation type="submission" date="2016-10" db="EMBL/GenBank/DDBJ databases">
        <authorList>
            <person name="de Groot N.N."/>
        </authorList>
    </citation>
    <scope>NUCLEOTIDE SEQUENCE [LARGE SCALE GENOMIC DNA]</scope>
    <source>
        <strain evidence="2 3">DSM 43794</strain>
    </source>
</reference>
<dbReference type="InterPro" id="IPR051704">
    <property type="entry name" value="FAD_aromatic-hydroxylase"/>
</dbReference>
<accession>A0A1H1C8U9</accession>
<evidence type="ECO:0000259" key="1">
    <source>
        <dbReference type="Pfam" id="PF01494"/>
    </source>
</evidence>
<dbReference type="Pfam" id="PF01494">
    <property type="entry name" value="FAD_binding_3"/>
    <property type="match status" value="1"/>
</dbReference>
<dbReference type="SUPFAM" id="SSF51905">
    <property type="entry name" value="FAD/NAD(P)-binding domain"/>
    <property type="match status" value="1"/>
</dbReference>
<keyword evidence="3" id="KW-1185">Reference proteome</keyword>
<evidence type="ECO:0000313" key="2">
    <source>
        <dbReference type="EMBL" id="SDQ60500.1"/>
    </source>
</evidence>
<dbReference type="AlphaFoldDB" id="A0A1H1C8U9"/>